<gene>
    <name evidence="2" type="ORF">GCM10009733_007390</name>
</gene>
<dbReference type="RefSeq" id="WP_346101421.1">
    <property type="nucleotide sequence ID" value="NZ_BAAAMU010000003.1"/>
</dbReference>
<accession>A0ABP4QJT3</accession>
<proteinExistence type="predicted"/>
<evidence type="ECO:0000313" key="2">
    <source>
        <dbReference type="EMBL" id="GAA1613780.1"/>
    </source>
</evidence>
<dbReference type="EMBL" id="BAAAMU010000003">
    <property type="protein sequence ID" value="GAA1613780.1"/>
    <property type="molecule type" value="Genomic_DNA"/>
</dbReference>
<sequence>MGAILVGTEQIEQGALQRIATAEIKAAEAEADALTARDKAEAAERARRAAVRAEREARAAQSQAEDREDRARADLERVQRESGERVTAAERARGRAESNLAPLFANQPGRWTRSEVLLPPSPHVIAFRPHRPRSGRTHDVDRRARSAAWTRCSDVWNAQLMAMRRCCLCRTAIRVRSAGDNPDDEPDGPSPLGGECDRH</sequence>
<reference evidence="3" key="1">
    <citation type="journal article" date="2019" name="Int. J. Syst. Evol. Microbiol.">
        <title>The Global Catalogue of Microorganisms (GCM) 10K type strain sequencing project: providing services to taxonomists for standard genome sequencing and annotation.</title>
        <authorList>
            <consortium name="The Broad Institute Genomics Platform"/>
            <consortium name="The Broad Institute Genome Sequencing Center for Infectious Disease"/>
            <person name="Wu L."/>
            <person name="Ma J."/>
        </authorList>
    </citation>
    <scope>NUCLEOTIDE SEQUENCE [LARGE SCALE GENOMIC DNA]</scope>
    <source>
        <strain evidence="3">JCM 13929</strain>
    </source>
</reference>
<keyword evidence="3" id="KW-1185">Reference proteome</keyword>
<dbReference type="Proteomes" id="UP001500064">
    <property type="component" value="Unassembled WGS sequence"/>
</dbReference>
<name>A0ABP4QJT3_9ACTN</name>
<evidence type="ECO:0000256" key="1">
    <source>
        <dbReference type="SAM" id="MobiDB-lite"/>
    </source>
</evidence>
<organism evidence="2 3">
    <name type="scientific">Nonomuraea maheshkhaliensis</name>
    <dbReference type="NCBI Taxonomy" id="419590"/>
    <lineage>
        <taxon>Bacteria</taxon>
        <taxon>Bacillati</taxon>
        <taxon>Actinomycetota</taxon>
        <taxon>Actinomycetes</taxon>
        <taxon>Streptosporangiales</taxon>
        <taxon>Streptosporangiaceae</taxon>
        <taxon>Nonomuraea</taxon>
    </lineage>
</organism>
<evidence type="ECO:0000313" key="3">
    <source>
        <dbReference type="Proteomes" id="UP001500064"/>
    </source>
</evidence>
<feature type="region of interest" description="Disordered" evidence="1">
    <location>
        <begin position="177"/>
        <end position="199"/>
    </location>
</feature>
<protein>
    <submittedName>
        <fullName evidence="2">Uncharacterized protein</fullName>
    </submittedName>
</protein>
<feature type="region of interest" description="Disordered" evidence="1">
    <location>
        <begin position="53"/>
        <end position="94"/>
    </location>
</feature>
<comment type="caution">
    <text evidence="2">The sequence shown here is derived from an EMBL/GenBank/DDBJ whole genome shotgun (WGS) entry which is preliminary data.</text>
</comment>